<dbReference type="PRINTS" id="PR00038">
    <property type="entry name" value="HTHLUXR"/>
</dbReference>
<dbReference type="Pfam" id="PF00196">
    <property type="entry name" value="GerE"/>
    <property type="match status" value="1"/>
</dbReference>
<dbReference type="SUPFAM" id="SSF46894">
    <property type="entry name" value="C-terminal effector domain of the bipartite response regulators"/>
    <property type="match status" value="1"/>
</dbReference>
<keyword evidence="2" id="KW-0067">ATP-binding</keyword>
<keyword evidence="1" id="KW-0547">Nucleotide-binding</keyword>
<dbReference type="EMBL" id="JBHSPA010000062">
    <property type="protein sequence ID" value="MFC5831252.1"/>
    <property type="molecule type" value="Genomic_DNA"/>
</dbReference>
<dbReference type="PANTHER" id="PTHR16305:SF35">
    <property type="entry name" value="TRANSCRIPTIONAL ACTIVATOR DOMAIN"/>
    <property type="match status" value="1"/>
</dbReference>
<gene>
    <name evidence="4" type="ORF">ACFPZ3_46005</name>
</gene>
<reference evidence="5" key="1">
    <citation type="journal article" date="2019" name="Int. J. Syst. Evol. Microbiol.">
        <title>The Global Catalogue of Microorganisms (GCM) 10K type strain sequencing project: providing services to taxonomists for standard genome sequencing and annotation.</title>
        <authorList>
            <consortium name="The Broad Institute Genomics Platform"/>
            <consortium name="The Broad Institute Genome Sequencing Center for Infectious Disease"/>
            <person name="Wu L."/>
            <person name="Ma J."/>
        </authorList>
    </citation>
    <scope>NUCLEOTIDE SEQUENCE [LARGE SCALE GENOMIC DNA]</scope>
    <source>
        <strain evidence="5">CCUG 53903</strain>
    </source>
</reference>
<dbReference type="PANTHER" id="PTHR16305">
    <property type="entry name" value="TESTICULAR SOLUBLE ADENYLYL CYCLASE"/>
    <property type="match status" value="1"/>
</dbReference>
<name>A0ABW1D1I4_9ACTN</name>
<keyword evidence="5" id="KW-1185">Reference proteome</keyword>
<proteinExistence type="predicted"/>
<dbReference type="SUPFAM" id="SSF52540">
    <property type="entry name" value="P-loop containing nucleoside triphosphate hydrolases"/>
    <property type="match status" value="1"/>
</dbReference>
<protein>
    <submittedName>
        <fullName evidence="4">AAA family ATPase</fullName>
    </submittedName>
</protein>
<evidence type="ECO:0000313" key="4">
    <source>
        <dbReference type="EMBL" id="MFC5831252.1"/>
    </source>
</evidence>
<dbReference type="SMART" id="SM00421">
    <property type="entry name" value="HTH_LUXR"/>
    <property type="match status" value="1"/>
</dbReference>
<dbReference type="Gene3D" id="1.10.10.10">
    <property type="entry name" value="Winged helix-like DNA-binding domain superfamily/Winged helix DNA-binding domain"/>
    <property type="match status" value="1"/>
</dbReference>
<dbReference type="Pfam" id="PF13191">
    <property type="entry name" value="AAA_16"/>
    <property type="match status" value="1"/>
</dbReference>
<evidence type="ECO:0000256" key="1">
    <source>
        <dbReference type="ARBA" id="ARBA00022741"/>
    </source>
</evidence>
<dbReference type="RefSeq" id="WP_379520728.1">
    <property type="nucleotide sequence ID" value="NZ_JBHSPA010000062.1"/>
</dbReference>
<dbReference type="InterPro" id="IPR000792">
    <property type="entry name" value="Tscrpt_reg_LuxR_C"/>
</dbReference>
<accession>A0ABW1D1I4</accession>
<feature type="domain" description="HTH luxR-type" evidence="3">
    <location>
        <begin position="846"/>
        <end position="910"/>
    </location>
</feature>
<evidence type="ECO:0000313" key="5">
    <source>
        <dbReference type="Proteomes" id="UP001596058"/>
    </source>
</evidence>
<dbReference type="InterPro" id="IPR036388">
    <property type="entry name" value="WH-like_DNA-bd_sf"/>
</dbReference>
<evidence type="ECO:0000256" key="2">
    <source>
        <dbReference type="ARBA" id="ARBA00022840"/>
    </source>
</evidence>
<organism evidence="4 5">
    <name type="scientific">Nonomuraea insulae</name>
    <dbReference type="NCBI Taxonomy" id="1616787"/>
    <lineage>
        <taxon>Bacteria</taxon>
        <taxon>Bacillati</taxon>
        <taxon>Actinomycetota</taxon>
        <taxon>Actinomycetes</taxon>
        <taxon>Streptosporangiales</taxon>
        <taxon>Streptosporangiaceae</taxon>
        <taxon>Nonomuraea</taxon>
    </lineage>
</organism>
<dbReference type="InterPro" id="IPR041664">
    <property type="entry name" value="AAA_16"/>
</dbReference>
<evidence type="ECO:0000259" key="3">
    <source>
        <dbReference type="PROSITE" id="PS50043"/>
    </source>
</evidence>
<dbReference type="InterPro" id="IPR016032">
    <property type="entry name" value="Sig_transdc_resp-reg_C-effctor"/>
</dbReference>
<dbReference type="InterPro" id="IPR027417">
    <property type="entry name" value="P-loop_NTPase"/>
</dbReference>
<dbReference type="PROSITE" id="PS50043">
    <property type="entry name" value="HTH_LUXR_2"/>
    <property type="match status" value="1"/>
</dbReference>
<comment type="caution">
    <text evidence="4">The sequence shown here is derived from an EMBL/GenBank/DDBJ whole genome shotgun (WGS) entry which is preliminary data.</text>
</comment>
<dbReference type="CDD" id="cd06170">
    <property type="entry name" value="LuxR_C_like"/>
    <property type="match status" value="1"/>
</dbReference>
<dbReference type="Gene3D" id="3.40.50.300">
    <property type="entry name" value="P-loop containing nucleotide triphosphate hydrolases"/>
    <property type="match status" value="1"/>
</dbReference>
<sequence>MIGRNAEIALLDGMIATSWAGQGNAVAVYGEAGIGKSALLAEVADRAPGDALVLRATGVEAESELPFAALHLLLRPARRLIDRLPVGQSTALRSAFGEGHGGAPDRFLVGLAVLTLLADLAEERPLLCLVDDVHWLDRASADALMFAARRLAAERITMIFAGRDAAEPAVHGIPEVRMTSLTRADCELLLAERAADLTPEARGRVIEEAEGNPLALLHFAEILTPEQRGGHLAPLPLQSPGSSMAGRLEQSLRVAIRKLPERTRLLLLVAAADGSGTLRFVMKAAQALGAGPEDLEPAEHAALIEVSDGRVRFRHPLVKAAAYHEAPIARRTAAHHALAGALGGDEHADRRAWHLSAAALEPDEETSAILAAAGERASERGSNASAATAYERAAQLTIDRERRARWLASAAEAALGAGQLGRARAAADRGRRLTAEPLLLARLARVRAAVEAEQGDPAPAAHMLISAAAALAPTAVAADEAASMLATAAGEAWFAGDRGALGQAADLLESLGSRVEARLTGVVAAVRGMERVAAGDVATGLPLLRAALPAQAGGVTDQTTGTYAVFGALMTGDDDAACELAAVRVAACRRHGLIGALPHALQLLTQAQILRGRHAEAAESGAEAWQIARDTGQEGRLRHLHGILARLAAIRGEDEECRRLALQAEGAARERNGSGWGGCALTLLDLVRARYEAAAERLASVLDGPLGHTVIVTFAIADYVEACARLNQPTRAYAAFSRFDAWAGASGQAWAAAVAHRCRALLAPRDEAEAHYEAALAPDLRGGRPFEEARTRLLYGEWLRRARRRADAGAQLRAALEGFGALGAEPWAERARAELAAAGIRATEPKPPAGSTLTSQELQVVRLAATGATNRQIGAQLFLSPRTVGFHLYKAYPKLGVSSRAELAGLDLGP</sequence>
<dbReference type="Proteomes" id="UP001596058">
    <property type="component" value="Unassembled WGS sequence"/>
</dbReference>